<proteinExistence type="predicted"/>
<reference evidence="2" key="1">
    <citation type="journal article" date="2019" name="Sci. Rep.">
        <title>Draft genome of Tanacetum cinerariifolium, the natural source of mosquito coil.</title>
        <authorList>
            <person name="Yamashiro T."/>
            <person name="Shiraishi A."/>
            <person name="Satake H."/>
            <person name="Nakayama K."/>
        </authorList>
    </citation>
    <scope>NUCLEOTIDE SEQUENCE</scope>
</reference>
<dbReference type="EMBL" id="BKCJ011080944">
    <property type="protein sequence ID" value="GFC81715.1"/>
    <property type="molecule type" value="Genomic_DNA"/>
</dbReference>
<comment type="caution">
    <text evidence="2">The sequence shown here is derived from an EMBL/GenBank/DDBJ whole genome shotgun (WGS) entry which is preliminary data.</text>
</comment>
<accession>A0A699R7P1</accession>
<feature type="compositionally biased region" description="Polar residues" evidence="1">
    <location>
        <begin position="16"/>
        <end position="37"/>
    </location>
</feature>
<feature type="region of interest" description="Disordered" evidence="1">
    <location>
        <begin position="15"/>
        <end position="56"/>
    </location>
</feature>
<name>A0A699R7P1_TANCI</name>
<feature type="compositionally biased region" description="Low complexity" evidence="1">
    <location>
        <begin position="45"/>
        <end position="56"/>
    </location>
</feature>
<sequence length="74" mass="7728">SKLVPITSVRPVTTAVPKTSVTRPSQATTVVTKTNSPPKRLINRSPSPKASNSPPKVTVVKAPMVNAAKVVQGK</sequence>
<feature type="non-terminal residue" evidence="2">
    <location>
        <position position="1"/>
    </location>
</feature>
<protein>
    <submittedName>
        <fullName evidence="2">Uncharacterized protein</fullName>
    </submittedName>
</protein>
<evidence type="ECO:0000256" key="1">
    <source>
        <dbReference type="SAM" id="MobiDB-lite"/>
    </source>
</evidence>
<evidence type="ECO:0000313" key="2">
    <source>
        <dbReference type="EMBL" id="GFC81715.1"/>
    </source>
</evidence>
<dbReference type="AlphaFoldDB" id="A0A699R7P1"/>
<gene>
    <name evidence="2" type="ORF">Tci_853685</name>
</gene>
<organism evidence="2">
    <name type="scientific">Tanacetum cinerariifolium</name>
    <name type="common">Dalmatian daisy</name>
    <name type="synonym">Chrysanthemum cinerariifolium</name>
    <dbReference type="NCBI Taxonomy" id="118510"/>
    <lineage>
        <taxon>Eukaryota</taxon>
        <taxon>Viridiplantae</taxon>
        <taxon>Streptophyta</taxon>
        <taxon>Embryophyta</taxon>
        <taxon>Tracheophyta</taxon>
        <taxon>Spermatophyta</taxon>
        <taxon>Magnoliopsida</taxon>
        <taxon>eudicotyledons</taxon>
        <taxon>Gunneridae</taxon>
        <taxon>Pentapetalae</taxon>
        <taxon>asterids</taxon>
        <taxon>campanulids</taxon>
        <taxon>Asterales</taxon>
        <taxon>Asteraceae</taxon>
        <taxon>Asteroideae</taxon>
        <taxon>Anthemideae</taxon>
        <taxon>Anthemidinae</taxon>
        <taxon>Tanacetum</taxon>
    </lineage>
</organism>